<keyword evidence="5 12" id="KW-0812">Transmembrane</keyword>
<keyword evidence="11 12" id="KW-0472">Membrane</keyword>
<keyword evidence="15" id="KW-1185">Reference proteome</keyword>
<dbReference type="FunFam" id="1.50.40.10:FF:000150">
    <property type="entry name" value="Adenine nucleotide transporter BT1, chloroplastic/mitochondrial"/>
    <property type="match status" value="1"/>
</dbReference>
<evidence type="ECO:0000256" key="2">
    <source>
        <dbReference type="ARBA" id="ARBA00004478"/>
    </source>
</evidence>
<gene>
    <name evidence="14" type="ORF">ACH5RR_039966</name>
</gene>
<dbReference type="PRINTS" id="PR00926">
    <property type="entry name" value="MITOCARRIER"/>
</dbReference>
<evidence type="ECO:0000256" key="7">
    <source>
        <dbReference type="ARBA" id="ARBA00022780"/>
    </source>
</evidence>
<accession>A0ABD2Y122</accession>
<feature type="repeat" description="Solcar" evidence="12">
    <location>
        <begin position="113"/>
        <end position="196"/>
    </location>
</feature>
<feature type="repeat" description="Solcar" evidence="12">
    <location>
        <begin position="207"/>
        <end position="291"/>
    </location>
</feature>
<keyword evidence="9" id="KW-1133">Transmembrane helix</keyword>
<evidence type="ECO:0000313" key="14">
    <source>
        <dbReference type="EMBL" id="KAL3500873.1"/>
    </source>
</evidence>
<evidence type="ECO:0000256" key="5">
    <source>
        <dbReference type="ARBA" id="ARBA00022692"/>
    </source>
</evidence>
<protein>
    <submittedName>
        <fullName evidence="14">Uncharacterized protein</fullName>
    </submittedName>
</protein>
<dbReference type="SUPFAM" id="SSF103506">
    <property type="entry name" value="Mitochondrial carrier"/>
    <property type="match status" value="1"/>
</dbReference>
<dbReference type="InterPro" id="IPR023395">
    <property type="entry name" value="MCP_dom_sf"/>
</dbReference>
<dbReference type="InterPro" id="IPR018108">
    <property type="entry name" value="MCP_transmembrane"/>
</dbReference>
<evidence type="ECO:0000256" key="3">
    <source>
        <dbReference type="ARBA" id="ARBA00006375"/>
    </source>
</evidence>
<organism evidence="14 15">
    <name type="scientific">Cinchona calisaya</name>
    <dbReference type="NCBI Taxonomy" id="153742"/>
    <lineage>
        <taxon>Eukaryota</taxon>
        <taxon>Viridiplantae</taxon>
        <taxon>Streptophyta</taxon>
        <taxon>Embryophyta</taxon>
        <taxon>Tracheophyta</taxon>
        <taxon>Spermatophyta</taxon>
        <taxon>Magnoliopsida</taxon>
        <taxon>eudicotyledons</taxon>
        <taxon>Gunneridae</taxon>
        <taxon>Pentapetalae</taxon>
        <taxon>asterids</taxon>
        <taxon>lamiids</taxon>
        <taxon>Gentianales</taxon>
        <taxon>Rubiaceae</taxon>
        <taxon>Cinchonoideae</taxon>
        <taxon>Cinchoneae</taxon>
        <taxon>Cinchona</taxon>
    </lineage>
</organism>
<evidence type="ECO:0000256" key="13">
    <source>
        <dbReference type="RuleBase" id="RU000488"/>
    </source>
</evidence>
<comment type="caution">
    <text evidence="14">The sequence shown here is derived from an EMBL/GenBank/DDBJ whole genome shotgun (WGS) entry which is preliminary data.</text>
</comment>
<evidence type="ECO:0000313" key="15">
    <source>
        <dbReference type="Proteomes" id="UP001630127"/>
    </source>
</evidence>
<evidence type="ECO:0000256" key="8">
    <source>
        <dbReference type="ARBA" id="ARBA00022792"/>
    </source>
</evidence>
<comment type="subcellular location">
    <subcellularLocation>
        <location evidence="1">Mitochondrion inner membrane</location>
        <topology evidence="1">Multi-pass membrane protein</topology>
    </subcellularLocation>
    <subcellularLocation>
        <location evidence="2">Plastid</location>
        <location evidence="2">Chloroplast inner membrane</location>
        <topology evidence="2">Multi-pass membrane protein</topology>
    </subcellularLocation>
</comment>
<dbReference type="PANTHER" id="PTHR24089">
    <property type="entry name" value="SOLUTE CARRIER FAMILY 25"/>
    <property type="match status" value="1"/>
</dbReference>
<reference evidence="14 15" key="1">
    <citation type="submission" date="2024-11" db="EMBL/GenBank/DDBJ databases">
        <title>A near-complete genome assembly of Cinchona calisaya.</title>
        <authorList>
            <person name="Lian D.C."/>
            <person name="Zhao X.W."/>
            <person name="Wei L."/>
        </authorList>
    </citation>
    <scope>NUCLEOTIDE SEQUENCE [LARGE SCALE GENOMIC DNA]</scope>
    <source>
        <tissue evidence="14">Nenye</tissue>
    </source>
</reference>
<name>A0ABD2Y122_9GENT</name>
<comment type="similarity">
    <text evidence="3 13">Belongs to the mitochondrial carrier (TC 2.A.29) family.</text>
</comment>
<keyword evidence="10" id="KW-0496">Mitochondrion</keyword>
<proteinExistence type="inferred from homology"/>
<keyword evidence="8" id="KW-0999">Mitochondrion inner membrane</keyword>
<evidence type="ECO:0000256" key="11">
    <source>
        <dbReference type="ARBA" id="ARBA00023136"/>
    </source>
</evidence>
<evidence type="ECO:0000256" key="4">
    <source>
        <dbReference type="ARBA" id="ARBA00022448"/>
    </source>
</evidence>
<evidence type="ECO:0000256" key="1">
    <source>
        <dbReference type="ARBA" id="ARBA00004448"/>
    </source>
</evidence>
<dbReference type="GO" id="GO:0005743">
    <property type="term" value="C:mitochondrial inner membrane"/>
    <property type="evidence" value="ECO:0007669"/>
    <property type="project" value="UniProtKB-SubCell"/>
</dbReference>
<evidence type="ECO:0000256" key="6">
    <source>
        <dbReference type="ARBA" id="ARBA00022737"/>
    </source>
</evidence>
<feature type="repeat" description="Solcar" evidence="12">
    <location>
        <begin position="301"/>
        <end position="389"/>
    </location>
</feature>
<dbReference type="Pfam" id="PF00153">
    <property type="entry name" value="Mito_carr"/>
    <property type="match status" value="3"/>
</dbReference>
<keyword evidence="4 13" id="KW-0813">Transport</keyword>
<keyword evidence="6" id="KW-0677">Repeat</keyword>
<dbReference type="GO" id="GO:0009706">
    <property type="term" value="C:chloroplast inner membrane"/>
    <property type="evidence" value="ECO:0007669"/>
    <property type="project" value="UniProtKB-SubCell"/>
</dbReference>
<evidence type="ECO:0000256" key="10">
    <source>
        <dbReference type="ARBA" id="ARBA00023128"/>
    </source>
</evidence>
<evidence type="ECO:0000256" key="9">
    <source>
        <dbReference type="ARBA" id="ARBA00022989"/>
    </source>
</evidence>
<dbReference type="Gene3D" id="1.50.40.10">
    <property type="entry name" value="Mitochondrial carrier domain"/>
    <property type="match status" value="1"/>
</dbReference>
<dbReference type="InterPro" id="IPR002067">
    <property type="entry name" value="MCP"/>
</dbReference>
<dbReference type="AlphaFoldDB" id="A0ABD2Y122"/>
<sequence>MVRRKMHSLEGKGDGFSSNSQLGFQWRLHQDDNFYPVGGLFASVGQMGSMDFGVSPNPPNSRGEKDGFKLPYTDLYVKYVSSPEGFKIVGVPEEEGAMKKERGGLKLKVKVSNPSLRRLVSGAIAGAVSRTAVAPLETIRTHLMVGSSGHSVTEVFHNIMEHDGWKGLFRGNLVNVIRVAPSKAIELFAYDTVNKNLSPKPGEQPKLPIPASLVAGACAGVSSTLVTYPLELVKTRLTIQRGVYDGLFDAFVKILQEGGPGELYRGLTPSLIGVIPYAATNYCAYDTLRKTYRKVFKQEKIGNIETLLIGSAAGAISSSATFPLEVARKHMQVGAVSGRQAYKNVLHALASILEQEGIQGLYKGLGPSCIKLVPAAGISFMCYEACKRILVEKEDEE</sequence>
<dbReference type="Proteomes" id="UP001630127">
    <property type="component" value="Unassembled WGS sequence"/>
</dbReference>
<keyword evidence="7" id="KW-0934">Plastid</keyword>
<evidence type="ECO:0000256" key="12">
    <source>
        <dbReference type="PROSITE-ProRule" id="PRU00282"/>
    </source>
</evidence>
<dbReference type="PROSITE" id="PS50920">
    <property type="entry name" value="SOLCAR"/>
    <property type="match status" value="3"/>
</dbReference>
<dbReference type="EMBL" id="JBJUIK010000016">
    <property type="protein sequence ID" value="KAL3500873.1"/>
    <property type="molecule type" value="Genomic_DNA"/>
</dbReference>
<keyword evidence="7" id="KW-1001">Plastid inner membrane</keyword>